<name>A0ABV0XB32_9TELE</name>
<dbReference type="EMBL" id="JAHRIP010000051">
    <property type="protein sequence ID" value="MEQ2278683.1"/>
    <property type="molecule type" value="Genomic_DNA"/>
</dbReference>
<proteinExistence type="predicted"/>
<dbReference type="Proteomes" id="UP001469553">
    <property type="component" value="Unassembled WGS sequence"/>
</dbReference>
<comment type="caution">
    <text evidence="1">The sequence shown here is derived from an EMBL/GenBank/DDBJ whole genome shotgun (WGS) entry which is preliminary data.</text>
</comment>
<evidence type="ECO:0000313" key="2">
    <source>
        <dbReference type="Proteomes" id="UP001469553"/>
    </source>
</evidence>
<organism evidence="1 2">
    <name type="scientific">Ameca splendens</name>
    <dbReference type="NCBI Taxonomy" id="208324"/>
    <lineage>
        <taxon>Eukaryota</taxon>
        <taxon>Metazoa</taxon>
        <taxon>Chordata</taxon>
        <taxon>Craniata</taxon>
        <taxon>Vertebrata</taxon>
        <taxon>Euteleostomi</taxon>
        <taxon>Actinopterygii</taxon>
        <taxon>Neopterygii</taxon>
        <taxon>Teleostei</taxon>
        <taxon>Neoteleostei</taxon>
        <taxon>Acanthomorphata</taxon>
        <taxon>Ovalentaria</taxon>
        <taxon>Atherinomorphae</taxon>
        <taxon>Cyprinodontiformes</taxon>
        <taxon>Goodeidae</taxon>
        <taxon>Ameca</taxon>
    </lineage>
</organism>
<sequence>MLSSSGCFTSQRDELCIAICILDISSAFSLCGFSNPAFSVFLIIPPFIARSLSNTQTGTCYLLFNPTHHLSLINTDKIPELALLCFVTSSYPLSPLQMKGGSDFYLQGFEHTFRF</sequence>
<keyword evidence="2" id="KW-1185">Reference proteome</keyword>
<accession>A0ABV0XB32</accession>
<evidence type="ECO:0000313" key="1">
    <source>
        <dbReference type="EMBL" id="MEQ2278683.1"/>
    </source>
</evidence>
<reference evidence="1 2" key="1">
    <citation type="submission" date="2021-06" db="EMBL/GenBank/DDBJ databases">
        <authorList>
            <person name="Palmer J.M."/>
        </authorList>
    </citation>
    <scope>NUCLEOTIDE SEQUENCE [LARGE SCALE GENOMIC DNA]</scope>
    <source>
        <strain evidence="1 2">AS_MEX2019</strain>
        <tissue evidence="1">Muscle</tissue>
    </source>
</reference>
<gene>
    <name evidence="1" type="ORF">AMECASPLE_001534</name>
</gene>
<protein>
    <submittedName>
        <fullName evidence="1">Uncharacterized protein</fullName>
    </submittedName>
</protein>